<evidence type="ECO:0000313" key="2">
    <source>
        <dbReference type="EMBL" id="GBN65091.1"/>
    </source>
</evidence>
<sequence>MHIAFKAGCIASTWGIVNFFIALYYLFKNSPAQRDDFLKELEGALPKTFIQHGWLENVQASEYAINLLPSIKKYIVSVVKFLLNIITNQITVCTLAPFPFPQLQELRDSYTYNIQPFTSSWSSDAESQIFSGEPDDEDEDLNTAKWYFSNELQWYRKKGIFLMLIIQFSLS</sequence>
<evidence type="ECO:0000256" key="1">
    <source>
        <dbReference type="SAM" id="Phobius"/>
    </source>
</evidence>
<keyword evidence="3" id="KW-1185">Reference proteome</keyword>
<dbReference type="EMBL" id="BGPR01014416">
    <property type="protein sequence ID" value="GBN65091.1"/>
    <property type="molecule type" value="Genomic_DNA"/>
</dbReference>
<protein>
    <submittedName>
        <fullName evidence="2">Uncharacterized protein</fullName>
    </submittedName>
</protein>
<feature type="transmembrane region" description="Helical" evidence="1">
    <location>
        <begin position="7"/>
        <end position="27"/>
    </location>
</feature>
<dbReference type="Proteomes" id="UP000499080">
    <property type="component" value="Unassembled WGS sequence"/>
</dbReference>
<keyword evidence="1" id="KW-0812">Transmembrane</keyword>
<dbReference type="OrthoDB" id="289721at2759"/>
<proteinExistence type="predicted"/>
<dbReference type="AlphaFoldDB" id="A0A4Y2QP53"/>
<keyword evidence="1" id="KW-0472">Membrane</keyword>
<keyword evidence="1" id="KW-1133">Transmembrane helix</keyword>
<reference evidence="2 3" key="1">
    <citation type="journal article" date="2019" name="Sci. Rep.">
        <title>Orb-weaving spider Araneus ventricosus genome elucidates the spidroin gene catalogue.</title>
        <authorList>
            <person name="Kono N."/>
            <person name="Nakamura H."/>
            <person name="Ohtoshi R."/>
            <person name="Moran D.A.P."/>
            <person name="Shinohara A."/>
            <person name="Yoshida Y."/>
            <person name="Fujiwara M."/>
            <person name="Mori M."/>
            <person name="Tomita M."/>
            <person name="Arakawa K."/>
        </authorList>
    </citation>
    <scope>NUCLEOTIDE SEQUENCE [LARGE SCALE GENOMIC DNA]</scope>
</reference>
<gene>
    <name evidence="2" type="ORF">AVEN_65988_1</name>
</gene>
<accession>A0A4Y2QP53</accession>
<comment type="caution">
    <text evidence="2">The sequence shown here is derived from an EMBL/GenBank/DDBJ whole genome shotgun (WGS) entry which is preliminary data.</text>
</comment>
<name>A0A4Y2QP53_ARAVE</name>
<organism evidence="2 3">
    <name type="scientific">Araneus ventricosus</name>
    <name type="common">Orbweaver spider</name>
    <name type="synonym">Epeira ventricosa</name>
    <dbReference type="NCBI Taxonomy" id="182803"/>
    <lineage>
        <taxon>Eukaryota</taxon>
        <taxon>Metazoa</taxon>
        <taxon>Ecdysozoa</taxon>
        <taxon>Arthropoda</taxon>
        <taxon>Chelicerata</taxon>
        <taxon>Arachnida</taxon>
        <taxon>Araneae</taxon>
        <taxon>Araneomorphae</taxon>
        <taxon>Entelegynae</taxon>
        <taxon>Araneoidea</taxon>
        <taxon>Araneidae</taxon>
        <taxon>Araneus</taxon>
    </lineage>
</organism>
<evidence type="ECO:0000313" key="3">
    <source>
        <dbReference type="Proteomes" id="UP000499080"/>
    </source>
</evidence>